<reference evidence="6" key="1">
    <citation type="submission" date="2017-09" db="EMBL/GenBank/DDBJ databases">
        <authorList>
            <person name="Regsiter A."/>
            <person name="William W."/>
        </authorList>
    </citation>
    <scope>NUCLEOTIDE SEQUENCE [LARGE SCALE GENOMIC DNA]</scope>
    <source>
        <strain evidence="6">500-1</strain>
    </source>
</reference>
<dbReference type="InterPro" id="IPR011711">
    <property type="entry name" value="GntR_C"/>
</dbReference>
<dbReference type="AlphaFoldDB" id="A0A2C8F8V3"/>
<dbReference type="InterPro" id="IPR008920">
    <property type="entry name" value="TF_FadR/GntR_C"/>
</dbReference>
<dbReference type="InterPro" id="IPR036390">
    <property type="entry name" value="WH_DNA-bd_sf"/>
</dbReference>
<keyword evidence="2" id="KW-0238">DNA-binding</keyword>
<dbReference type="OrthoDB" id="5450856at2"/>
<gene>
    <name evidence="5" type="ORF">DPRO_1680</name>
</gene>
<feature type="domain" description="HTH gntR-type" evidence="4">
    <location>
        <begin position="11"/>
        <end position="81"/>
    </location>
</feature>
<sequence length="240" mass="26062">MIFTVKKIKPSRRFQQVVDEIETAILNGKLKPGDQLPPELELKNMFGTGRGTIREALRVLEEKGLVSIRAGATGGAFVTHADTAKLTEHLDLLVQAQSIAPGHIREFREAVEPIAAALAAGRISQAGIERITACFNQAEQAIHDNNPTAFLEGDVAVHVAIAELTGNPLLTAVLKMVHEQVLGTSETYALTGNRNLHDNLEDLRDLVAAVTRGDVEDARQRAMEHVRKFHGRMNAAKGAT</sequence>
<protein>
    <submittedName>
        <fullName evidence="5">Transcriptional regulator, GntR family (Modular protein)</fullName>
    </submittedName>
</protein>
<dbReference type="EMBL" id="LT907975">
    <property type="protein sequence ID" value="SOB58580.1"/>
    <property type="molecule type" value="Genomic_DNA"/>
</dbReference>
<dbReference type="Pfam" id="PF07729">
    <property type="entry name" value="FCD"/>
    <property type="match status" value="1"/>
</dbReference>
<dbReference type="Gene3D" id="1.20.120.530">
    <property type="entry name" value="GntR ligand-binding domain-like"/>
    <property type="match status" value="1"/>
</dbReference>
<dbReference type="InterPro" id="IPR000524">
    <property type="entry name" value="Tscrpt_reg_HTH_GntR"/>
</dbReference>
<dbReference type="GO" id="GO:0003677">
    <property type="term" value="F:DNA binding"/>
    <property type="evidence" value="ECO:0007669"/>
    <property type="project" value="UniProtKB-KW"/>
</dbReference>
<dbReference type="PRINTS" id="PR00035">
    <property type="entry name" value="HTHGNTR"/>
</dbReference>
<evidence type="ECO:0000259" key="4">
    <source>
        <dbReference type="PROSITE" id="PS50949"/>
    </source>
</evidence>
<evidence type="ECO:0000256" key="1">
    <source>
        <dbReference type="ARBA" id="ARBA00023015"/>
    </source>
</evidence>
<evidence type="ECO:0000313" key="6">
    <source>
        <dbReference type="Proteomes" id="UP000219215"/>
    </source>
</evidence>
<dbReference type="SMART" id="SM00895">
    <property type="entry name" value="FCD"/>
    <property type="match status" value="1"/>
</dbReference>
<dbReference type="PROSITE" id="PS50949">
    <property type="entry name" value="HTH_GNTR"/>
    <property type="match status" value="1"/>
</dbReference>
<keyword evidence="6" id="KW-1185">Reference proteome</keyword>
<evidence type="ECO:0000313" key="5">
    <source>
        <dbReference type="EMBL" id="SOB58580.1"/>
    </source>
</evidence>
<evidence type="ECO:0000256" key="2">
    <source>
        <dbReference type="ARBA" id="ARBA00023125"/>
    </source>
</evidence>
<dbReference type="CDD" id="cd07377">
    <property type="entry name" value="WHTH_GntR"/>
    <property type="match status" value="1"/>
</dbReference>
<dbReference type="SUPFAM" id="SSF48008">
    <property type="entry name" value="GntR ligand-binding domain-like"/>
    <property type="match status" value="1"/>
</dbReference>
<dbReference type="InterPro" id="IPR036388">
    <property type="entry name" value="WH-like_DNA-bd_sf"/>
</dbReference>
<dbReference type="KEGG" id="pprf:DPRO_1680"/>
<organism evidence="5 6">
    <name type="scientific">Pseudodesulfovibrio profundus</name>
    <dbReference type="NCBI Taxonomy" id="57320"/>
    <lineage>
        <taxon>Bacteria</taxon>
        <taxon>Pseudomonadati</taxon>
        <taxon>Thermodesulfobacteriota</taxon>
        <taxon>Desulfovibrionia</taxon>
        <taxon>Desulfovibrionales</taxon>
        <taxon>Desulfovibrionaceae</taxon>
    </lineage>
</organism>
<accession>A0A2C8F8V3</accession>
<dbReference type="PANTHER" id="PTHR43537:SF49">
    <property type="entry name" value="TRANSCRIPTIONAL REGULATORY PROTEIN"/>
    <property type="match status" value="1"/>
</dbReference>
<dbReference type="RefSeq" id="WP_162291162.1">
    <property type="nucleotide sequence ID" value="NZ_LT907975.1"/>
</dbReference>
<dbReference type="Gene3D" id="1.10.10.10">
    <property type="entry name" value="Winged helix-like DNA-binding domain superfamily/Winged helix DNA-binding domain"/>
    <property type="match status" value="1"/>
</dbReference>
<dbReference type="PANTHER" id="PTHR43537">
    <property type="entry name" value="TRANSCRIPTIONAL REGULATOR, GNTR FAMILY"/>
    <property type="match status" value="1"/>
</dbReference>
<keyword evidence="3" id="KW-0804">Transcription</keyword>
<name>A0A2C8F8V3_9BACT</name>
<dbReference type="Pfam" id="PF00392">
    <property type="entry name" value="GntR"/>
    <property type="match status" value="1"/>
</dbReference>
<dbReference type="SMART" id="SM00345">
    <property type="entry name" value="HTH_GNTR"/>
    <property type="match status" value="1"/>
</dbReference>
<proteinExistence type="predicted"/>
<dbReference type="GO" id="GO:0003700">
    <property type="term" value="F:DNA-binding transcription factor activity"/>
    <property type="evidence" value="ECO:0007669"/>
    <property type="project" value="InterPro"/>
</dbReference>
<keyword evidence="1" id="KW-0805">Transcription regulation</keyword>
<evidence type="ECO:0000256" key="3">
    <source>
        <dbReference type="ARBA" id="ARBA00023163"/>
    </source>
</evidence>
<dbReference type="Proteomes" id="UP000219215">
    <property type="component" value="Chromosome DPRO"/>
</dbReference>
<dbReference type="SUPFAM" id="SSF46785">
    <property type="entry name" value="Winged helix' DNA-binding domain"/>
    <property type="match status" value="1"/>
</dbReference>